<organism evidence="2 3">
    <name type="scientific">Parapoxvirus red deer/HL953</name>
    <dbReference type="NCBI Taxonomy" id="1579460"/>
    <lineage>
        <taxon>Viruses</taxon>
        <taxon>Varidnaviria</taxon>
        <taxon>Bamfordvirae</taxon>
        <taxon>Nucleocytoviricota</taxon>
        <taxon>Pokkesviricetes</taxon>
        <taxon>Chitovirales</taxon>
        <taxon>Poxviridae</taxon>
        <taxon>Chordopoxvirinae</taxon>
        <taxon>Parapoxvirus</taxon>
        <taxon>Parapoxvirus reddeerpox</taxon>
        <taxon>Red deerpox virus</taxon>
    </lineage>
</organism>
<dbReference type="InterPro" id="IPR009372">
    <property type="entry name" value="Poxvirus_A14.5"/>
</dbReference>
<name>A0A0A7MC63_9POXV</name>
<feature type="transmembrane region" description="Helical" evidence="1">
    <location>
        <begin position="30"/>
        <end position="49"/>
    </location>
</feature>
<proteinExistence type="predicted"/>
<dbReference type="OrthoDB" id="26943at10239"/>
<dbReference type="RefSeq" id="YP_009112830.1">
    <property type="nucleotide sequence ID" value="NC_025963.1"/>
</dbReference>
<dbReference type="KEGG" id="vg:22647489"/>
<dbReference type="Pfam" id="PF06269">
    <property type="entry name" value="DUF1029"/>
    <property type="match status" value="1"/>
</dbReference>
<dbReference type="EMBL" id="KM502564">
    <property type="protein sequence ID" value="AIZ77342.1"/>
    <property type="molecule type" value="Genomic_DNA"/>
</dbReference>
<evidence type="ECO:0000313" key="2">
    <source>
        <dbReference type="EMBL" id="AIZ77342.1"/>
    </source>
</evidence>
<sequence>MVSDYDPAVLVFLLCAAMAANFYMPPKTKLSTIFVLQSVVFSWFLFHFIHSVI</sequence>
<feature type="transmembrane region" description="Helical" evidence="1">
    <location>
        <begin position="7"/>
        <end position="24"/>
    </location>
</feature>
<keyword evidence="1" id="KW-1133">Transmembrane helix</keyword>
<keyword evidence="1" id="KW-0812">Transmembrane</keyword>
<dbReference type="GeneID" id="22647489"/>
<evidence type="ECO:0000256" key="1">
    <source>
        <dbReference type="SAM" id="Phobius"/>
    </source>
</evidence>
<accession>A0A0A7MC63</accession>
<protein>
    <submittedName>
        <fullName evidence="2">Putative IMV membrane protein</fullName>
    </submittedName>
</protein>
<keyword evidence="3" id="KW-1185">Reference proteome</keyword>
<reference evidence="2 3" key="1">
    <citation type="submission" date="2014-09" db="EMBL/GenBank/DDBJ databases">
        <title>Parapoxvirus (PPV) of red deer reveals sub-clinical infection and confirms a unique species.</title>
        <authorList>
            <person name="Friederichs S."/>
            <person name="Stefan K."/>
            <person name="Helmut B."/>
            <person name="Heike L."/>
            <person name="Mathias B."/>
        </authorList>
    </citation>
    <scope>NUCLEOTIDE SEQUENCE [LARGE SCALE GENOMIC DNA]</scope>
    <source>
        <strain evidence="2">HL953</strain>
    </source>
</reference>
<evidence type="ECO:0000313" key="3">
    <source>
        <dbReference type="Proteomes" id="UP000107385"/>
    </source>
</evidence>
<dbReference type="Proteomes" id="UP000107385">
    <property type="component" value="Segment"/>
</dbReference>
<keyword evidence="1" id="KW-0472">Membrane</keyword>